<organism evidence="5 6">
    <name type="scientific">Marivirga salinarum</name>
    <dbReference type="NCBI Taxonomy" id="3059078"/>
    <lineage>
        <taxon>Bacteria</taxon>
        <taxon>Pseudomonadati</taxon>
        <taxon>Bacteroidota</taxon>
        <taxon>Cytophagia</taxon>
        <taxon>Cytophagales</taxon>
        <taxon>Marivirgaceae</taxon>
        <taxon>Marivirga</taxon>
    </lineage>
</organism>
<dbReference type="Proteomes" id="UP001230496">
    <property type="component" value="Chromosome"/>
</dbReference>
<dbReference type="InterPro" id="IPR052558">
    <property type="entry name" value="Siderophore_Hydrolase_D"/>
</dbReference>
<reference evidence="5 6" key="1">
    <citation type="submission" date="2023-08" db="EMBL/GenBank/DDBJ databases">
        <title>Comparative genomics and taxonomic characterization of three novel marine species of genus Marivirga.</title>
        <authorList>
            <person name="Muhammad N."/>
            <person name="Kim S.-G."/>
        </authorList>
    </citation>
    <scope>NUCLEOTIDE SEQUENCE [LARGE SCALE GENOMIC DNA]</scope>
    <source>
        <strain evidence="5 6">BDSF4-3</strain>
    </source>
</reference>
<dbReference type="InterPro" id="IPR019734">
    <property type="entry name" value="TPR_rpt"/>
</dbReference>
<dbReference type="PANTHER" id="PTHR40841">
    <property type="entry name" value="SIDEROPHORE TRIACETYLFUSARININE C ESTERASE"/>
    <property type="match status" value="1"/>
</dbReference>
<dbReference type="AlphaFoldDB" id="A0AA51NB46"/>
<keyword evidence="6" id="KW-1185">Reference proteome</keyword>
<evidence type="ECO:0000313" key="6">
    <source>
        <dbReference type="Proteomes" id="UP001230496"/>
    </source>
</evidence>
<feature type="chain" id="PRO_5041230336" evidence="4">
    <location>
        <begin position="22"/>
        <end position="406"/>
    </location>
</feature>
<dbReference type="InterPro" id="IPR000801">
    <property type="entry name" value="Esterase-like"/>
</dbReference>
<proteinExistence type="inferred from homology"/>
<dbReference type="RefSeq" id="WP_308349444.1">
    <property type="nucleotide sequence ID" value="NZ_CP129971.1"/>
</dbReference>
<dbReference type="Pfam" id="PF00756">
    <property type="entry name" value="Esterase"/>
    <property type="match status" value="1"/>
</dbReference>
<evidence type="ECO:0000256" key="1">
    <source>
        <dbReference type="ARBA" id="ARBA00005622"/>
    </source>
</evidence>
<keyword evidence="3" id="KW-0802">TPR repeat</keyword>
<dbReference type="Gene3D" id="3.40.50.1820">
    <property type="entry name" value="alpha/beta hydrolase"/>
    <property type="match status" value="1"/>
</dbReference>
<dbReference type="GO" id="GO:0016788">
    <property type="term" value="F:hydrolase activity, acting on ester bonds"/>
    <property type="evidence" value="ECO:0007669"/>
    <property type="project" value="TreeGrafter"/>
</dbReference>
<dbReference type="SUPFAM" id="SSF48452">
    <property type="entry name" value="TPR-like"/>
    <property type="match status" value="1"/>
</dbReference>
<accession>A0AA51NB46</accession>
<gene>
    <name evidence="5" type="ORF">QYS49_39555</name>
</gene>
<evidence type="ECO:0000256" key="3">
    <source>
        <dbReference type="PROSITE-ProRule" id="PRU00339"/>
    </source>
</evidence>
<name>A0AA51NB46_9BACT</name>
<keyword evidence="2 5" id="KW-0378">Hydrolase</keyword>
<dbReference type="PROSITE" id="PS50005">
    <property type="entry name" value="TPR"/>
    <property type="match status" value="1"/>
</dbReference>
<comment type="similarity">
    <text evidence="1">Belongs to the esterase D family.</text>
</comment>
<dbReference type="SUPFAM" id="SSF53474">
    <property type="entry name" value="alpha/beta-Hydrolases"/>
    <property type="match status" value="1"/>
</dbReference>
<evidence type="ECO:0000256" key="2">
    <source>
        <dbReference type="ARBA" id="ARBA00022801"/>
    </source>
</evidence>
<feature type="signal peptide" evidence="4">
    <location>
        <begin position="1"/>
        <end position="21"/>
    </location>
</feature>
<dbReference type="InterPro" id="IPR011990">
    <property type="entry name" value="TPR-like_helical_dom_sf"/>
</dbReference>
<dbReference type="KEGG" id="msaa:QYS49_39555"/>
<protein>
    <submittedName>
        <fullName evidence="5">Alpha/beta fold hydrolase</fullName>
    </submittedName>
</protein>
<evidence type="ECO:0000313" key="5">
    <source>
        <dbReference type="EMBL" id="WMN11769.1"/>
    </source>
</evidence>
<evidence type="ECO:0000256" key="4">
    <source>
        <dbReference type="SAM" id="SignalP"/>
    </source>
</evidence>
<dbReference type="EMBL" id="CP129971">
    <property type="protein sequence ID" value="WMN11769.1"/>
    <property type="molecule type" value="Genomic_DNA"/>
</dbReference>
<dbReference type="InterPro" id="IPR029058">
    <property type="entry name" value="AB_hydrolase_fold"/>
</dbReference>
<dbReference type="SMART" id="SM00028">
    <property type="entry name" value="TPR"/>
    <property type="match status" value="1"/>
</dbReference>
<dbReference type="PANTHER" id="PTHR40841:SF2">
    <property type="entry name" value="SIDEROPHORE-DEGRADING ESTERASE (EUROFUNG)"/>
    <property type="match status" value="1"/>
</dbReference>
<feature type="repeat" description="TPR" evidence="3">
    <location>
        <begin position="361"/>
        <end position="394"/>
    </location>
</feature>
<sequence length="406" mass="47271">MTKKQILLTFLLLLSVIKSTAQNGEIVIGKTDSLYSKILGENRALLIHVPKNELKSEKFPVVYLLDARNNFEHTVATIKHLSNGGNQYWPKMMVVGIKNTNRTRDLTPYPVDTTASVWWLQDTGGGDQFMKFMVDELMPYINDNYPTTSYKTLIGHSYGGLMAVYAMENYTEYFNNFIALDPSLWWDNGKFNEASKEILRSKKFVNKSLFVAASDPDIEDLDLEGLAKDTSIISQHVRSIIDYSNTALSNSQNGLQFDWKFYENENHISIPLISTYDAMRSTFSWYRFENPYQFFEDSLSTERLVEVVESHFEHLTKKFEYEIAPPENWINSYGYEMIWSENYDKAYAFFKMNIKNYPNSPKVYNSMAEFYLTQDQKDKAIEYFQKELALKPSESLETRIKDLKNK</sequence>
<keyword evidence="4" id="KW-0732">Signal</keyword>